<dbReference type="OrthoDB" id="9049620at2759"/>
<dbReference type="InterPro" id="IPR001841">
    <property type="entry name" value="Znf_RING"/>
</dbReference>
<dbReference type="InterPro" id="IPR013083">
    <property type="entry name" value="Znf_RING/FYVE/PHD"/>
</dbReference>
<dbReference type="Gene3D" id="3.30.40.10">
    <property type="entry name" value="Zinc/RING finger domain, C3HC4 (zinc finger)"/>
    <property type="match status" value="1"/>
</dbReference>
<feature type="domain" description="RING-type" evidence="5">
    <location>
        <begin position="117"/>
        <end position="157"/>
    </location>
</feature>
<evidence type="ECO:0000259" key="5">
    <source>
        <dbReference type="PROSITE" id="PS50089"/>
    </source>
</evidence>
<dbReference type="Pfam" id="PF00643">
    <property type="entry name" value="zf-B_box"/>
    <property type="match status" value="1"/>
</dbReference>
<dbReference type="PROSITE" id="PS50119">
    <property type="entry name" value="ZF_BBOX"/>
    <property type="match status" value="1"/>
</dbReference>
<dbReference type="Proteomes" id="UP000812440">
    <property type="component" value="Unassembled WGS sequence"/>
</dbReference>
<evidence type="ECO:0000256" key="3">
    <source>
        <dbReference type="ARBA" id="ARBA00022833"/>
    </source>
</evidence>
<comment type="caution">
    <text evidence="7">The sequence shown here is derived from an EMBL/GenBank/DDBJ whole genome shotgun (WGS) entry which is preliminary data.</text>
</comment>
<dbReference type="SMART" id="SM00184">
    <property type="entry name" value="RING"/>
    <property type="match status" value="1"/>
</dbReference>
<evidence type="ECO:0000313" key="7">
    <source>
        <dbReference type="EMBL" id="KAG8432091.1"/>
    </source>
</evidence>
<keyword evidence="2 4" id="KW-0863">Zinc-finger</keyword>
<dbReference type="EMBL" id="JAACNH010000011">
    <property type="protein sequence ID" value="KAG8432091.1"/>
    <property type="molecule type" value="Genomic_DNA"/>
</dbReference>
<gene>
    <name evidence="7" type="ORF">GDO86_018839</name>
</gene>
<proteinExistence type="predicted"/>
<keyword evidence="3" id="KW-0862">Zinc</keyword>
<keyword evidence="8" id="KW-1185">Reference proteome</keyword>
<evidence type="ECO:0000259" key="6">
    <source>
        <dbReference type="PROSITE" id="PS50119"/>
    </source>
</evidence>
<dbReference type="PANTHER" id="PTHR24103">
    <property type="entry name" value="E3 UBIQUITIN-PROTEIN LIGASE TRIM"/>
    <property type="match status" value="1"/>
</dbReference>
<dbReference type="PROSITE" id="PS00518">
    <property type="entry name" value="ZF_RING_1"/>
    <property type="match status" value="1"/>
</dbReference>
<evidence type="ECO:0000313" key="8">
    <source>
        <dbReference type="Proteomes" id="UP000812440"/>
    </source>
</evidence>
<protein>
    <submittedName>
        <fullName evidence="7">Uncharacterized protein</fullName>
    </submittedName>
</protein>
<dbReference type="SUPFAM" id="SSF57850">
    <property type="entry name" value="RING/U-box"/>
    <property type="match status" value="1"/>
</dbReference>
<dbReference type="GO" id="GO:0008270">
    <property type="term" value="F:zinc ion binding"/>
    <property type="evidence" value="ECO:0007669"/>
    <property type="project" value="UniProtKB-KW"/>
</dbReference>
<evidence type="ECO:0000256" key="4">
    <source>
        <dbReference type="PROSITE-ProRule" id="PRU00024"/>
    </source>
</evidence>
<name>A0A8T2INH8_9PIPI</name>
<dbReference type="AlphaFoldDB" id="A0A8T2INH8"/>
<dbReference type="SMART" id="SM00336">
    <property type="entry name" value="BBOX"/>
    <property type="match status" value="1"/>
</dbReference>
<evidence type="ECO:0000256" key="1">
    <source>
        <dbReference type="ARBA" id="ARBA00022723"/>
    </source>
</evidence>
<feature type="domain" description="B box-type" evidence="6">
    <location>
        <begin position="191"/>
        <end position="232"/>
    </location>
</feature>
<dbReference type="Gene3D" id="3.30.160.60">
    <property type="entry name" value="Classic Zinc Finger"/>
    <property type="match status" value="1"/>
</dbReference>
<organism evidence="7 8">
    <name type="scientific">Hymenochirus boettgeri</name>
    <name type="common">Congo dwarf clawed frog</name>
    <dbReference type="NCBI Taxonomy" id="247094"/>
    <lineage>
        <taxon>Eukaryota</taxon>
        <taxon>Metazoa</taxon>
        <taxon>Chordata</taxon>
        <taxon>Craniata</taxon>
        <taxon>Vertebrata</taxon>
        <taxon>Euteleostomi</taxon>
        <taxon>Amphibia</taxon>
        <taxon>Batrachia</taxon>
        <taxon>Anura</taxon>
        <taxon>Pipoidea</taxon>
        <taxon>Pipidae</taxon>
        <taxon>Pipinae</taxon>
        <taxon>Hymenochirus</taxon>
    </lineage>
</organism>
<accession>A0A8T2INH8</accession>
<dbReference type="Pfam" id="PF13445">
    <property type="entry name" value="zf-RING_UBOX"/>
    <property type="match status" value="1"/>
</dbReference>
<dbReference type="InterPro" id="IPR050143">
    <property type="entry name" value="TRIM/RBCC"/>
</dbReference>
<keyword evidence="1" id="KW-0479">Metal-binding</keyword>
<dbReference type="InterPro" id="IPR027370">
    <property type="entry name" value="Znf-RING_euk"/>
</dbReference>
<sequence length="418" mass="47793">MNDLPKLRLPAPARYFLFVCLGDPRPVRFLIREPVRSVGEGNVNSPVPVIHTHTPGGRSVTAIGSSERSAKCGAALIREGREQDTVEVESNTTQKRKLEEAMVDVSTADDLDDELTCQLCLDIFNDPVMIECGHNFCRACIDKARSGRDSFICPECKKTITDCTYTTNHALVRLMMIAGFTLVRPVKNKIQLPEMCLEHEERLILYCKDDGMLACVICRDSLKHANHNLLHISDAVDLYKPVVAALVAPFEDLLKEAEPHSKKQREEIDLQKNKIAHTREYITSQFDMLRSFLREQEKNMMDQMKNEEEEFVKEMGHRLAHMQENQKGMIKSIHMAKEKMGEADSRFLMDMKDLIDKCQQQQEEVSASEKYRPSKELCQAIFKGPIQYMMWKELGTIACSEYITNAQLLDSTFWSTYS</sequence>
<dbReference type="PROSITE" id="PS50089">
    <property type="entry name" value="ZF_RING_2"/>
    <property type="match status" value="1"/>
</dbReference>
<dbReference type="InterPro" id="IPR017907">
    <property type="entry name" value="Znf_RING_CS"/>
</dbReference>
<evidence type="ECO:0000256" key="2">
    <source>
        <dbReference type="ARBA" id="ARBA00022771"/>
    </source>
</evidence>
<dbReference type="InterPro" id="IPR000315">
    <property type="entry name" value="Znf_B-box"/>
</dbReference>
<reference evidence="7" key="1">
    <citation type="thesis" date="2020" institute="ProQuest LLC" country="789 East Eisenhower Parkway, Ann Arbor, MI, USA">
        <title>Comparative Genomics and Chromosome Evolution.</title>
        <authorList>
            <person name="Mudd A.B."/>
        </authorList>
    </citation>
    <scope>NUCLEOTIDE SEQUENCE</scope>
    <source>
        <strain evidence="7">Female2</strain>
        <tissue evidence="7">Blood</tissue>
    </source>
</reference>
<dbReference type="SUPFAM" id="SSF57845">
    <property type="entry name" value="B-box zinc-binding domain"/>
    <property type="match status" value="1"/>
</dbReference>